<dbReference type="SUPFAM" id="SSF55008">
    <property type="entry name" value="HMA, heavy metal-associated domain"/>
    <property type="match status" value="1"/>
</dbReference>
<dbReference type="PROSITE" id="PS50846">
    <property type="entry name" value="HMA_2"/>
    <property type="match status" value="1"/>
</dbReference>
<accession>A0A0N8GMU2</accession>
<gene>
    <name evidence="2" type="ORF">AC812_06085</name>
</gene>
<dbReference type="AlphaFoldDB" id="A0A0N8GMU2"/>
<evidence type="ECO:0000313" key="2">
    <source>
        <dbReference type="EMBL" id="KPL76250.1"/>
    </source>
</evidence>
<organism evidence="2 3">
    <name type="scientific">Bellilinea caldifistulae</name>
    <dbReference type="NCBI Taxonomy" id="360411"/>
    <lineage>
        <taxon>Bacteria</taxon>
        <taxon>Bacillati</taxon>
        <taxon>Chloroflexota</taxon>
        <taxon>Anaerolineae</taxon>
        <taxon>Anaerolineales</taxon>
        <taxon>Anaerolineaceae</taxon>
        <taxon>Bellilinea</taxon>
    </lineage>
</organism>
<reference evidence="2 3" key="1">
    <citation type="submission" date="2015-07" db="EMBL/GenBank/DDBJ databases">
        <title>Draft genome of Bellilinea caldifistulae DSM 17877.</title>
        <authorList>
            <person name="Hemp J."/>
            <person name="Ward L.M."/>
            <person name="Pace L.A."/>
            <person name="Fischer W.W."/>
        </authorList>
    </citation>
    <scope>NUCLEOTIDE SEQUENCE [LARGE SCALE GENOMIC DNA]</scope>
    <source>
        <strain evidence="2 3">GOMI-1</strain>
    </source>
</reference>
<dbReference type="Proteomes" id="UP000050514">
    <property type="component" value="Unassembled WGS sequence"/>
</dbReference>
<dbReference type="STRING" id="360411.AC812_06085"/>
<dbReference type="InterPro" id="IPR006121">
    <property type="entry name" value="HMA_dom"/>
</dbReference>
<name>A0A0N8GMU2_9CHLR</name>
<dbReference type="GO" id="GO:0046872">
    <property type="term" value="F:metal ion binding"/>
    <property type="evidence" value="ECO:0007669"/>
    <property type="project" value="InterPro"/>
</dbReference>
<evidence type="ECO:0000259" key="1">
    <source>
        <dbReference type="PROSITE" id="PS50846"/>
    </source>
</evidence>
<dbReference type="EMBL" id="LGHJ01000012">
    <property type="protein sequence ID" value="KPL76250.1"/>
    <property type="molecule type" value="Genomic_DNA"/>
</dbReference>
<sequence>MKKKITLQIHGMECPNCAMKLESIEDRLKGVLRAEASYHKALLTVEFQDELTSEEAIRAEIARLGYQVV</sequence>
<keyword evidence="3" id="KW-1185">Reference proteome</keyword>
<protein>
    <recommendedName>
        <fullName evidence="1">HMA domain-containing protein</fullName>
    </recommendedName>
</protein>
<comment type="caution">
    <text evidence="2">The sequence shown here is derived from an EMBL/GenBank/DDBJ whole genome shotgun (WGS) entry which is preliminary data.</text>
</comment>
<proteinExistence type="predicted"/>
<feature type="domain" description="HMA" evidence="1">
    <location>
        <begin position="3"/>
        <end position="69"/>
    </location>
</feature>
<dbReference type="InterPro" id="IPR036163">
    <property type="entry name" value="HMA_dom_sf"/>
</dbReference>
<dbReference type="Pfam" id="PF00403">
    <property type="entry name" value="HMA"/>
    <property type="match status" value="1"/>
</dbReference>
<dbReference type="OrthoDB" id="2721717at2"/>
<dbReference type="CDD" id="cd00371">
    <property type="entry name" value="HMA"/>
    <property type="match status" value="1"/>
</dbReference>
<dbReference type="Gene3D" id="3.30.70.100">
    <property type="match status" value="1"/>
</dbReference>
<evidence type="ECO:0000313" key="3">
    <source>
        <dbReference type="Proteomes" id="UP000050514"/>
    </source>
</evidence>
<dbReference type="RefSeq" id="WP_061919146.1">
    <property type="nucleotide sequence ID" value="NZ_DF967971.1"/>
</dbReference>